<feature type="signal peptide" evidence="1">
    <location>
        <begin position="1"/>
        <end position="26"/>
    </location>
</feature>
<protein>
    <recommendedName>
        <fullName evidence="3">Lipoprotein</fullName>
    </recommendedName>
</protein>
<gene>
    <name evidence="2" type="ORF">DSM112329_02768</name>
</gene>
<proteinExistence type="predicted"/>
<keyword evidence="1" id="KW-0732">Signal</keyword>
<name>A0AAU7AWA0_9ACTN</name>
<evidence type="ECO:0000256" key="1">
    <source>
        <dbReference type="SAM" id="SignalP"/>
    </source>
</evidence>
<evidence type="ECO:0008006" key="3">
    <source>
        <dbReference type="Google" id="ProtNLM"/>
    </source>
</evidence>
<accession>A0AAU7AWA0</accession>
<feature type="chain" id="PRO_5043683390" description="Lipoprotein" evidence="1">
    <location>
        <begin position="27"/>
        <end position="135"/>
    </location>
</feature>
<reference evidence="2" key="1">
    <citation type="submission" date="2022-12" db="EMBL/GenBank/DDBJ databases">
        <title>Paraconexibacter alkalitolerans sp. nov. and Baekduia alba sp. nov., isolated from soil and emended description of the genera Paraconexibacter (Chun et al., 2020) and Baekduia (An et al., 2020).</title>
        <authorList>
            <person name="Vieira S."/>
            <person name="Huber K.J."/>
            <person name="Geppert A."/>
            <person name="Wolf J."/>
            <person name="Neumann-Schaal M."/>
            <person name="Muesken M."/>
            <person name="Overmann J."/>
        </authorList>
    </citation>
    <scope>NUCLEOTIDE SEQUENCE</scope>
    <source>
        <strain evidence="2">AEG42_29</strain>
    </source>
</reference>
<dbReference type="AlphaFoldDB" id="A0AAU7AWA0"/>
<organism evidence="2">
    <name type="scientific">Paraconexibacter sp. AEG42_29</name>
    <dbReference type="NCBI Taxonomy" id="2997339"/>
    <lineage>
        <taxon>Bacteria</taxon>
        <taxon>Bacillati</taxon>
        <taxon>Actinomycetota</taxon>
        <taxon>Thermoleophilia</taxon>
        <taxon>Solirubrobacterales</taxon>
        <taxon>Paraconexibacteraceae</taxon>
        <taxon>Paraconexibacter</taxon>
    </lineage>
</organism>
<sequence>MFAQVPLTAMRTSRRLALPFAVVALAASGCGEEIAEVRQSVDSAQNAVQTAKAAIDAFDNGGAVAAAQRAFGDVADIKGLTNVRCPTSGLRVDGVTLRVDCVGDIANGRTVTVPLTYTPGDGFQTGTPRIVPAGG</sequence>
<dbReference type="EMBL" id="CP114014">
    <property type="protein sequence ID" value="XAY05908.1"/>
    <property type="molecule type" value="Genomic_DNA"/>
</dbReference>
<dbReference type="KEGG" id="parq:DSM112329_02768"/>
<evidence type="ECO:0000313" key="2">
    <source>
        <dbReference type="EMBL" id="XAY05908.1"/>
    </source>
</evidence>